<comment type="caution">
    <text evidence="7">The sequence shown here is derived from an EMBL/GenBank/DDBJ whole genome shotgun (WGS) entry which is preliminary data.</text>
</comment>
<proteinExistence type="inferred from homology"/>
<evidence type="ECO:0000313" key="8">
    <source>
        <dbReference type="Proteomes" id="UP000321181"/>
    </source>
</evidence>
<evidence type="ECO:0000259" key="6">
    <source>
        <dbReference type="Pfam" id="PF02826"/>
    </source>
</evidence>
<dbReference type="PANTHER" id="PTHR43761">
    <property type="entry name" value="D-ISOMER SPECIFIC 2-HYDROXYACID DEHYDROGENASE FAMILY PROTEIN (AFU_ORTHOLOGUE AFUA_1G13630)"/>
    <property type="match status" value="1"/>
</dbReference>
<keyword evidence="8" id="KW-1185">Reference proteome</keyword>
<dbReference type="OrthoDB" id="4324715at2"/>
<evidence type="ECO:0000256" key="2">
    <source>
        <dbReference type="ARBA" id="ARBA00023002"/>
    </source>
</evidence>
<dbReference type="InterPro" id="IPR006140">
    <property type="entry name" value="D-isomer_DH_NAD-bd"/>
</dbReference>
<dbReference type="Proteomes" id="UP000321181">
    <property type="component" value="Unassembled WGS sequence"/>
</dbReference>
<name>A0A512D8S3_9CELL</name>
<feature type="domain" description="D-isomer specific 2-hydroxyacid dehydrogenase catalytic" evidence="5">
    <location>
        <begin position="19"/>
        <end position="315"/>
    </location>
</feature>
<dbReference type="RefSeq" id="WP_146899430.1">
    <property type="nucleotide sequence ID" value="NZ_BAAARM010000001.1"/>
</dbReference>
<dbReference type="Gene3D" id="3.40.50.720">
    <property type="entry name" value="NAD(P)-binding Rossmann-like Domain"/>
    <property type="match status" value="2"/>
</dbReference>
<organism evidence="7 8">
    <name type="scientific">Cellulomonas aerilata</name>
    <dbReference type="NCBI Taxonomy" id="515326"/>
    <lineage>
        <taxon>Bacteria</taxon>
        <taxon>Bacillati</taxon>
        <taxon>Actinomycetota</taxon>
        <taxon>Actinomycetes</taxon>
        <taxon>Micrococcales</taxon>
        <taxon>Cellulomonadaceae</taxon>
        <taxon>Cellulomonas</taxon>
    </lineage>
</organism>
<sequence length="319" mass="33537">MTPTVLITDNDMGPADLERAALEPAGYRVVHAECRTEDDVLEALRSHRPVGLLVQYAPITERVLRAAADTDVKALFRYGIGMDNVDLAAARTLGIEARNVPDYGSAEVANHATTLLLSLLRGVPAWSAAAARGEWPVRGDLPDPLEVGVCTLGLLGFGAIAREVGVRARAFGMRVLAHDPFVADDDVRAAGAEPVAFEDLWRGSTAVSVHAPLTSATEGVVGADALSLMAPGSFLVNTARAGLVDRTALEAALAEGRLAGVGLDVWWQEPAAADDPLLRDPRVLVTPHVAWLSPGSVRRLRASAASRLLDVLTTGGSPS</sequence>
<keyword evidence="3" id="KW-0520">NAD</keyword>
<dbReference type="GO" id="GO:0016616">
    <property type="term" value="F:oxidoreductase activity, acting on the CH-OH group of donors, NAD or NADP as acceptor"/>
    <property type="evidence" value="ECO:0007669"/>
    <property type="project" value="InterPro"/>
</dbReference>
<evidence type="ECO:0000256" key="1">
    <source>
        <dbReference type="ARBA" id="ARBA00005854"/>
    </source>
</evidence>
<evidence type="ECO:0000256" key="4">
    <source>
        <dbReference type="RuleBase" id="RU003719"/>
    </source>
</evidence>
<reference evidence="7 8" key="1">
    <citation type="submission" date="2019-07" db="EMBL/GenBank/DDBJ databases">
        <title>Whole genome shotgun sequence of Cellulomonas aerilata NBRC 106308.</title>
        <authorList>
            <person name="Hosoyama A."/>
            <person name="Uohara A."/>
            <person name="Ohji S."/>
            <person name="Ichikawa N."/>
        </authorList>
    </citation>
    <scope>NUCLEOTIDE SEQUENCE [LARGE SCALE GENOMIC DNA]</scope>
    <source>
        <strain evidence="7 8">NBRC 106308</strain>
    </source>
</reference>
<protein>
    <submittedName>
        <fullName evidence="7">D-isomer specific 2-hydroxyacid dehydrogenase family protein</fullName>
    </submittedName>
</protein>
<gene>
    <name evidence="7" type="ORF">CAE01nite_05200</name>
</gene>
<dbReference type="CDD" id="cd05299">
    <property type="entry name" value="CtBP_dh"/>
    <property type="match status" value="1"/>
</dbReference>
<keyword evidence="2 4" id="KW-0560">Oxidoreductase</keyword>
<evidence type="ECO:0000256" key="3">
    <source>
        <dbReference type="ARBA" id="ARBA00023027"/>
    </source>
</evidence>
<evidence type="ECO:0000259" key="5">
    <source>
        <dbReference type="Pfam" id="PF00389"/>
    </source>
</evidence>
<accession>A0A512D8S3</accession>
<dbReference type="InterPro" id="IPR006139">
    <property type="entry name" value="D-isomer_2_OHA_DH_cat_dom"/>
</dbReference>
<dbReference type="InterPro" id="IPR050418">
    <property type="entry name" value="D-iso_2-hydroxyacid_DH_PdxB"/>
</dbReference>
<feature type="domain" description="D-isomer specific 2-hydroxyacid dehydrogenase NAD-binding" evidence="6">
    <location>
        <begin position="114"/>
        <end position="290"/>
    </location>
</feature>
<dbReference type="Pfam" id="PF02826">
    <property type="entry name" value="2-Hacid_dh_C"/>
    <property type="match status" value="1"/>
</dbReference>
<comment type="similarity">
    <text evidence="1 4">Belongs to the D-isomer specific 2-hydroxyacid dehydrogenase family.</text>
</comment>
<dbReference type="GO" id="GO:0051287">
    <property type="term" value="F:NAD binding"/>
    <property type="evidence" value="ECO:0007669"/>
    <property type="project" value="InterPro"/>
</dbReference>
<dbReference type="EMBL" id="BJYY01000001">
    <property type="protein sequence ID" value="GEO32795.1"/>
    <property type="molecule type" value="Genomic_DNA"/>
</dbReference>
<dbReference type="SUPFAM" id="SSF51735">
    <property type="entry name" value="NAD(P)-binding Rossmann-fold domains"/>
    <property type="match status" value="1"/>
</dbReference>
<dbReference type="InterPro" id="IPR043322">
    <property type="entry name" value="CtBP"/>
</dbReference>
<dbReference type="SUPFAM" id="SSF52283">
    <property type="entry name" value="Formate/glycerate dehydrogenase catalytic domain-like"/>
    <property type="match status" value="1"/>
</dbReference>
<dbReference type="AlphaFoldDB" id="A0A512D8S3"/>
<dbReference type="GO" id="GO:0003714">
    <property type="term" value="F:transcription corepressor activity"/>
    <property type="evidence" value="ECO:0007669"/>
    <property type="project" value="InterPro"/>
</dbReference>
<dbReference type="Pfam" id="PF00389">
    <property type="entry name" value="2-Hacid_dh"/>
    <property type="match status" value="1"/>
</dbReference>
<dbReference type="InterPro" id="IPR036291">
    <property type="entry name" value="NAD(P)-bd_dom_sf"/>
</dbReference>
<dbReference type="PANTHER" id="PTHR43761:SF1">
    <property type="entry name" value="D-ISOMER SPECIFIC 2-HYDROXYACID DEHYDROGENASE CATALYTIC DOMAIN-CONTAINING PROTEIN-RELATED"/>
    <property type="match status" value="1"/>
</dbReference>
<evidence type="ECO:0000313" key="7">
    <source>
        <dbReference type="EMBL" id="GEO32795.1"/>
    </source>
</evidence>